<protein>
    <recommendedName>
        <fullName evidence="1">3'-5' exoribonuclease Rv2179c-like domain-containing protein</fullName>
    </recommendedName>
</protein>
<gene>
    <name evidence="2" type="ORF">DSL72_004078</name>
</gene>
<dbReference type="SUPFAM" id="SSF53098">
    <property type="entry name" value="Ribonuclease H-like"/>
    <property type="match status" value="1"/>
</dbReference>
<name>A0A8A3NVP2_9HELO</name>
<dbReference type="InterPro" id="IPR012337">
    <property type="entry name" value="RNaseH-like_sf"/>
</dbReference>
<dbReference type="EMBL" id="CP063405">
    <property type="protein sequence ID" value="QSZ29563.1"/>
    <property type="molecule type" value="Genomic_DNA"/>
</dbReference>
<dbReference type="AlphaFoldDB" id="A0A8A3NVP2"/>
<reference evidence="2" key="1">
    <citation type="submission" date="2020-10" db="EMBL/GenBank/DDBJ databases">
        <title>Genome Sequence of Monilinia vaccinii-corymbosi Sheds Light on Mummy Berry Disease Infection of Blueberry and Mating Type.</title>
        <authorList>
            <person name="Yow A.G."/>
            <person name="Zhang Y."/>
            <person name="Bansal K."/>
            <person name="Eacker S.M."/>
            <person name="Sullivan S."/>
            <person name="Liachko I."/>
            <person name="Cubeta M.A."/>
            <person name="Rollins J.A."/>
            <person name="Ashrafi H."/>
        </authorList>
    </citation>
    <scope>NUCLEOTIDE SEQUENCE</scope>
    <source>
        <strain evidence="2">RL-1</strain>
    </source>
</reference>
<dbReference type="OrthoDB" id="3469147at2759"/>
<evidence type="ECO:0000313" key="3">
    <source>
        <dbReference type="Proteomes" id="UP000672032"/>
    </source>
</evidence>
<dbReference type="Proteomes" id="UP000672032">
    <property type="component" value="Chromosome 1"/>
</dbReference>
<accession>A0A8A3NVP2</accession>
<proteinExistence type="predicted"/>
<organism evidence="2 3">
    <name type="scientific">Monilinia vaccinii-corymbosi</name>
    <dbReference type="NCBI Taxonomy" id="61207"/>
    <lineage>
        <taxon>Eukaryota</taxon>
        <taxon>Fungi</taxon>
        <taxon>Dikarya</taxon>
        <taxon>Ascomycota</taxon>
        <taxon>Pezizomycotina</taxon>
        <taxon>Leotiomycetes</taxon>
        <taxon>Helotiales</taxon>
        <taxon>Sclerotiniaceae</taxon>
        <taxon>Monilinia</taxon>
    </lineage>
</organism>
<dbReference type="Pfam" id="PF16473">
    <property type="entry name" value="Rv2179c-like"/>
    <property type="match status" value="1"/>
</dbReference>
<evidence type="ECO:0000259" key="1">
    <source>
        <dbReference type="Pfam" id="PF16473"/>
    </source>
</evidence>
<dbReference type="InterPro" id="IPR033390">
    <property type="entry name" value="Rv2179c-like"/>
</dbReference>
<sequence length="191" mass="21526">MLDLEIAANPQTHNPAIIQIGAIHFDIETGEELGYFSKHINLESCIESGMVTDSDTLQWLEKNIPETLSASKESQVPLVLALNRFTTWLSMRHISTKSIIATEYPTARYDSTDLQLMIWAYGSTQDCRWMGSAYKACNLKKPWVYYNDLCVRTYCEAAFSITGRNIRREAAKSFVGKSTMPLMTANIKSPA</sequence>
<evidence type="ECO:0000313" key="2">
    <source>
        <dbReference type="EMBL" id="QSZ29563.1"/>
    </source>
</evidence>
<keyword evidence="3" id="KW-1185">Reference proteome</keyword>
<feature type="domain" description="3'-5' exoribonuclease Rv2179c-like" evidence="1">
    <location>
        <begin position="1"/>
        <end position="171"/>
    </location>
</feature>